<gene>
    <name evidence="3" type="ORF">THAOC_37702</name>
</gene>
<feature type="compositionally biased region" description="Low complexity" evidence="2">
    <location>
        <begin position="79"/>
        <end position="93"/>
    </location>
</feature>
<keyword evidence="1" id="KW-0175">Coiled coil</keyword>
<evidence type="ECO:0000256" key="2">
    <source>
        <dbReference type="SAM" id="MobiDB-lite"/>
    </source>
</evidence>
<reference evidence="3 4" key="1">
    <citation type="journal article" date="2012" name="Genome Biol.">
        <title>Genome and low-iron response of an oceanic diatom adapted to chronic iron limitation.</title>
        <authorList>
            <person name="Lommer M."/>
            <person name="Specht M."/>
            <person name="Roy A.S."/>
            <person name="Kraemer L."/>
            <person name="Andreson R."/>
            <person name="Gutowska M.A."/>
            <person name="Wolf J."/>
            <person name="Bergner S.V."/>
            <person name="Schilhabel M.B."/>
            <person name="Klostermeier U.C."/>
            <person name="Beiko R.G."/>
            <person name="Rosenstiel P."/>
            <person name="Hippler M."/>
            <person name="Laroche J."/>
        </authorList>
    </citation>
    <scope>NUCLEOTIDE SEQUENCE [LARGE SCALE GENOMIC DNA]</scope>
    <source>
        <strain evidence="3 4">CCMP1005</strain>
    </source>
</reference>
<proteinExistence type="predicted"/>
<dbReference type="EMBL" id="AGNL01050596">
    <property type="protein sequence ID" value="EJK43816.1"/>
    <property type="molecule type" value="Genomic_DNA"/>
</dbReference>
<keyword evidence="4" id="KW-1185">Reference proteome</keyword>
<evidence type="ECO:0000313" key="4">
    <source>
        <dbReference type="Proteomes" id="UP000266841"/>
    </source>
</evidence>
<feature type="region of interest" description="Disordered" evidence="2">
    <location>
        <begin position="1"/>
        <end position="141"/>
    </location>
</feature>
<evidence type="ECO:0000256" key="1">
    <source>
        <dbReference type="SAM" id="Coils"/>
    </source>
</evidence>
<comment type="caution">
    <text evidence="3">The sequence shown here is derived from an EMBL/GenBank/DDBJ whole genome shotgun (WGS) entry which is preliminary data.</text>
</comment>
<organism evidence="3 4">
    <name type="scientific">Thalassiosira oceanica</name>
    <name type="common">Marine diatom</name>
    <dbReference type="NCBI Taxonomy" id="159749"/>
    <lineage>
        <taxon>Eukaryota</taxon>
        <taxon>Sar</taxon>
        <taxon>Stramenopiles</taxon>
        <taxon>Ochrophyta</taxon>
        <taxon>Bacillariophyta</taxon>
        <taxon>Coscinodiscophyceae</taxon>
        <taxon>Thalassiosirophycidae</taxon>
        <taxon>Thalassiosirales</taxon>
        <taxon>Thalassiosiraceae</taxon>
        <taxon>Thalassiosira</taxon>
    </lineage>
</organism>
<dbReference type="AlphaFoldDB" id="K0R5J0"/>
<accession>K0R5J0</accession>
<sequence length="657" mass="73967">MSSTAATARAAAEAETDAPCAAAKPNPDSTESDAPGVAEPQPKPKMSRAEIAAKMRLAKAKKQASKSGSAISRHRGGRQKQSSKSSAELASELGLDPSTHPSKVEAECRKRSRSSDPSDPQSKKTRRRTRSELARELDTAQVQARVAEQMAQHLSRDNAKKAKKIEILEDTVARLKEDIKVANNVIADLMHGAHGSWNSAVELYIEWAGDEGCNSANPAFVTLHNEFVKKIRHHIDDLDKSRRSAEKLEQRWRDSLTKLEAASDKVHEEKMRSPPVDLEIMLDNEKKQRNHARKLRRESEERVGRYKGMAEARLDKLKAERLEKNELAQALLEQQEINRKHRESIQNMEKRLQSNEFEKLELEKEYTGRGGSRWPNWVVLLICELLVNGVNPSAVPPTIQTSYETFYKKPLDRPPPSVNFIRECRTLIQIIGETVIAMKLSTVTNWMEILVDGTTRRQTPFVAMLISILGGDGVSIEPLIVSSCIFIEEEDADTQVDAMLAKAKEKKLGDSIPKNPTADFSGFKRREIQTYGTPSSAIKALDDKRRIRCDKVKLQAVDIIAERDLKKEGSLYSHMQPVKSPPWNELVGQRIDVLFAMQYEYPEGDDESCDVKEELRWCQGEVLKILSVAKDNKAASFQVEWDAMADMIGEFTQEDYI</sequence>
<feature type="compositionally biased region" description="Basic and acidic residues" evidence="2">
    <location>
        <begin position="102"/>
        <end position="116"/>
    </location>
</feature>
<dbReference type="Proteomes" id="UP000266841">
    <property type="component" value="Unassembled WGS sequence"/>
</dbReference>
<protein>
    <submittedName>
        <fullName evidence="3">Uncharacterized protein</fullName>
    </submittedName>
</protein>
<name>K0R5J0_THAOC</name>
<evidence type="ECO:0000313" key="3">
    <source>
        <dbReference type="EMBL" id="EJK43816.1"/>
    </source>
</evidence>
<feature type="coiled-coil region" evidence="1">
    <location>
        <begin position="282"/>
        <end position="365"/>
    </location>
</feature>
<feature type="compositionally biased region" description="Low complexity" evidence="2">
    <location>
        <begin position="1"/>
        <end position="23"/>
    </location>
</feature>